<dbReference type="Proteomes" id="UP001164286">
    <property type="component" value="Unassembled WGS sequence"/>
</dbReference>
<evidence type="ECO:0000256" key="6">
    <source>
        <dbReference type="PROSITE-ProRule" id="PRU10141"/>
    </source>
</evidence>
<dbReference type="Gene3D" id="1.10.510.10">
    <property type="entry name" value="Transferase(Phosphotransferase) domain 1"/>
    <property type="match status" value="1"/>
</dbReference>
<dbReference type="InterPro" id="IPR011009">
    <property type="entry name" value="Kinase-like_dom_sf"/>
</dbReference>
<keyword evidence="10" id="KW-1185">Reference proteome</keyword>
<feature type="region of interest" description="Disordered" evidence="7">
    <location>
        <begin position="631"/>
        <end position="663"/>
    </location>
</feature>
<name>A0AA38H4S0_9TREE</name>
<feature type="compositionally biased region" description="Polar residues" evidence="7">
    <location>
        <begin position="563"/>
        <end position="575"/>
    </location>
</feature>
<dbReference type="InterPro" id="IPR000719">
    <property type="entry name" value="Prot_kinase_dom"/>
</dbReference>
<dbReference type="InterPro" id="IPR008271">
    <property type="entry name" value="Ser/Thr_kinase_AS"/>
</dbReference>
<gene>
    <name evidence="9" type="ORF">MKK02DRAFT_17480</name>
</gene>
<keyword evidence="2 6" id="KW-0547">Nucleotide-binding</keyword>
<evidence type="ECO:0000256" key="4">
    <source>
        <dbReference type="ARBA" id="ARBA00022840"/>
    </source>
</evidence>
<dbReference type="InterPro" id="IPR017441">
    <property type="entry name" value="Protein_kinase_ATP_BS"/>
</dbReference>
<dbReference type="PANTHER" id="PTHR11042">
    <property type="entry name" value="EUKARYOTIC TRANSLATION INITIATION FACTOR 2-ALPHA KINASE EIF2-ALPHA KINASE -RELATED"/>
    <property type="match status" value="1"/>
</dbReference>
<dbReference type="Pfam" id="PF00069">
    <property type="entry name" value="Pkinase"/>
    <property type="match status" value="1"/>
</dbReference>
<feature type="compositionally biased region" description="Low complexity" evidence="7">
    <location>
        <begin position="1"/>
        <end position="30"/>
    </location>
</feature>
<evidence type="ECO:0000256" key="1">
    <source>
        <dbReference type="ARBA" id="ARBA00022679"/>
    </source>
</evidence>
<reference evidence="9" key="1">
    <citation type="journal article" date="2022" name="G3 (Bethesda)">
        <title>High quality genome of the basidiomycete yeast Dioszegia hungarica PDD-24b-2 isolated from cloud water.</title>
        <authorList>
            <person name="Jarrige D."/>
            <person name="Haridas S."/>
            <person name="Bleykasten-Grosshans C."/>
            <person name="Joly M."/>
            <person name="Nadalig T."/>
            <person name="Sancelme M."/>
            <person name="Vuilleumier S."/>
            <person name="Grigoriev I.V."/>
            <person name="Amato P."/>
            <person name="Bringel F."/>
        </authorList>
    </citation>
    <scope>NUCLEOTIDE SEQUENCE</scope>
    <source>
        <strain evidence="9">PDD-24b-2</strain>
    </source>
</reference>
<dbReference type="PROSITE" id="PS50011">
    <property type="entry name" value="PROTEIN_KINASE_DOM"/>
    <property type="match status" value="1"/>
</dbReference>
<dbReference type="GeneID" id="77724996"/>
<feature type="compositionally biased region" description="Low complexity" evidence="7">
    <location>
        <begin position="76"/>
        <end position="87"/>
    </location>
</feature>
<feature type="binding site" evidence="6">
    <location>
        <position position="738"/>
    </location>
    <ligand>
        <name>ATP</name>
        <dbReference type="ChEBI" id="CHEBI:30616"/>
    </ligand>
</feature>
<feature type="compositionally biased region" description="Low complexity" evidence="7">
    <location>
        <begin position="493"/>
        <end position="504"/>
    </location>
</feature>
<dbReference type="GO" id="GO:0005524">
    <property type="term" value="F:ATP binding"/>
    <property type="evidence" value="ECO:0007669"/>
    <property type="project" value="UniProtKB-UniRule"/>
</dbReference>
<feature type="compositionally biased region" description="Basic and acidic residues" evidence="7">
    <location>
        <begin position="425"/>
        <end position="434"/>
    </location>
</feature>
<evidence type="ECO:0000256" key="3">
    <source>
        <dbReference type="ARBA" id="ARBA00022777"/>
    </source>
</evidence>
<evidence type="ECO:0000313" key="9">
    <source>
        <dbReference type="EMBL" id="KAI9633835.1"/>
    </source>
</evidence>
<dbReference type="FunFam" id="1.10.510.10:FF:000811">
    <property type="entry name" value="Cyclin-dependent kinase WEE1"/>
    <property type="match status" value="1"/>
</dbReference>
<dbReference type="PROSITE" id="PS00108">
    <property type="entry name" value="PROTEIN_KINASE_ST"/>
    <property type="match status" value="1"/>
</dbReference>
<feature type="region of interest" description="Disordered" evidence="7">
    <location>
        <begin position="405"/>
        <end position="445"/>
    </location>
</feature>
<feature type="domain" description="Protein kinase" evidence="8">
    <location>
        <begin position="708"/>
        <end position="986"/>
    </location>
</feature>
<feature type="region of interest" description="Disordered" evidence="7">
    <location>
        <begin position="333"/>
        <end position="357"/>
    </location>
</feature>
<dbReference type="GO" id="GO:0005737">
    <property type="term" value="C:cytoplasm"/>
    <property type="evidence" value="ECO:0007669"/>
    <property type="project" value="TreeGrafter"/>
</dbReference>
<accession>A0AA38H4S0</accession>
<dbReference type="EMBL" id="JAKWFO010000008">
    <property type="protein sequence ID" value="KAI9633835.1"/>
    <property type="molecule type" value="Genomic_DNA"/>
</dbReference>
<protein>
    <recommendedName>
        <fullName evidence="8">Protein kinase domain-containing protein</fullName>
    </recommendedName>
</protein>
<dbReference type="PROSITE" id="PS00107">
    <property type="entry name" value="PROTEIN_KINASE_ATP"/>
    <property type="match status" value="1"/>
</dbReference>
<feature type="compositionally biased region" description="Polar residues" evidence="7">
    <location>
        <begin position="298"/>
        <end position="312"/>
    </location>
</feature>
<dbReference type="Gene3D" id="3.30.200.20">
    <property type="entry name" value="Phosphorylase Kinase, domain 1"/>
    <property type="match status" value="1"/>
</dbReference>
<keyword evidence="1" id="KW-0808">Transferase</keyword>
<dbReference type="PANTHER" id="PTHR11042:SF189">
    <property type="entry name" value="PROTEIN KINASE DOMAIN-CONTAINING PROTEIN"/>
    <property type="match status" value="1"/>
</dbReference>
<dbReference type="InterPro" id="IPR050339">
    <property type="entry name" value="CC_SR_Kinase"/>
</dbReference>
<keyword evidence="4 6" id="KW-0067">ATP-binding</keyword>
<sequence length="1039" mass="110481">MRHTPLGLTSSSSSSGSNQSISSIHSHSTLGGTGQFAASPGNPFAAPFSVARNPKHRLSPSPSPSKGGDEDFVMISPVHPSHPQVSPKSRRMTDMSSSPIEDSPTPACGMANAAARLKLADDDSPIRRTSGMGMARASEGRMGMPPPSPLKFATNNLNNIPLSDGEASPSTPMMGDGRPPPQPLFPLPRSHSQELRSRASGSIFAPSKSMRVGAEESKIPRLSASHPLRARASTGSQMDHEKSILGQKKAISLDRIQAAMVDKDEAFGSIAAPAAALGHARRMSKGQVGANRHKRINSGDQSNTVQASMSRSTGHKSGLALSLGGLPDFSHSNSSLSSLSTTNMTPPASTFSPAEPPIFEDVKPLQEAFEQPSTALRKFKPRDSGVSVGNGEDDRLKIPPMSVLRPSAASRPRRPPMLKRTSSMGDERERDRPLETPIEPAQHSGWPGVAAFNFLGAAGLPVMLREKEEEKPEMPGTPVKRNHFNGGGRRGMGHSSSQPSLGSGSRSGGAVEDVMMGEPAPVLVGEGKGKGKVPPPTMRKKSGTMGTMMGMVPHLTLNGAGPGSSSPEAECSSPTVRVAQREGVMMTAEKTRVGLLRTNSGSESDGTPTKGGGEKVALAGEPFYGTTHRFSADIPAGRPDLSLTPSKPPAHAHPVPLHTSSSSGIYPRMSLPAFPNPKIHRTLHHRQSHPATKPQDVQEEEDIFETRFITLETLGKGAFSTVFKVQDRHGDGLYAVKKARGVFDGVRDRLRHLEEVDILRHLSLPPSPHVIRFASAWEQNRQLFIQTELCLGTLAFFLEEYGQVVERLDEARVWKIIRELSDGIHHIHSAGVVHFDLKPANILISDAGTLKIGDFGMASRVLRVTPDEILKGSGLGGMAGESAASGGGWEKIEREGDRVYMPPEMLRGVFDMPADIFSFGLVVLEVSTNICVPDGGPAWHSLRTDDFTVVDLSPLSPALADLITSCMAADPHRRPTSQNVVDHPVIGRARTGGAALAPESKGWLSGVLGGFGYAINTEAGMGMGMGTVGEEGDVEMLEG</sequence>
<dbReference type="GO" id="GO:0004672">
    <property type="term" value="F:protein kinase activity"/>
    <property type="evidence" value="ECO:0007669"/>
    <property type="project" value="InterPro"/>
</dbReference>
<comment type="caution">
    <text evidence="9">The sequence shown here is derived from an EMBL/GenBank/DDBJ whole genome shotgun (WGS) entry which is preliminary data.</text>
</comment>
<evidence type="ECO:0000256" key="2">
    <source>
        <dbReference type="ARBA" id="ARBA00022741"/>
    </source>
</evidence>
<feature type="compositionally biased region" description="Low complexity" evidence="7">
    <location>
        <begin position="333"/>
        <end position="343"/>
    </location>
</feature>
<evidence type="ECO:0000256" key="7">
    <source>
        <dbReference type="SAM" id="MobiDB-lite"/>
    </source>
</evidence>
<dbReference type="SMART" id="SM00220">
    <property type="entry name" value="S_TKc"/>
    <property type="match status" value="1"/>
</dbReference>
<feature type="region of interest" description="Disordered" evidence="7">
    <location>
        <begin position="282"/>
        <end position="319"/>
    </location>
</feature>
<feature type="region of interest" description="Disordered" evidence="7">
    <location>
        <begin position="469"/>
        <end position="577"/>
    </location>
</feature>
<feature type="region of interest" description="Disordered" evidence="7">
    <location>
        <begin position="1"/>
        <end position="108"/>
    </location>
</feature>
<comment type="similarity">
    <text evidence="5">Belongs to the protein kinase superfamily. Ser/Thr protein kinase family. GCN2 subfamily.</text>
</comment>
<evidence type="ECO:0000256" key="5">
    <source>
        <dbReference type="ARBA" id="ARBA00037982"/>
    </source>
</evidence>
<proteinExistence type="inferred from homology"/>
<keyword evidence="3" id="KW-0418">Kinase</keyword>
<evidence type="ECO:0000313" key="10">
    <source>
        <dbReference type="Proteomes" id="UP001164286"/>
    </source>
</evidence>
<dbReference type="GO" id="GO:0005634">
    <property type="term" value="C:nucleus"/>
    <property type="evidence" value="ECO:0007669"/>
    <property type="project" value="TreeGrafter"/>
</dbReference>
<dbReference type="RefSeq" id="XP_052943612.1">
    <property type="nucleotide sequence ID" value="XM_053085795.1"/>
</dbReference>
<dbReference type="AlphaFoldDB" id="A0AA38H4S0"/>
<dbReference type="SUPFAM" id="SSF56112">
    <property type="entry name" value="Protein kinase-like (PK-like)"/>
    <property type="match status" value="1"/>
</dbReference>
<organism evidence="9 10">
    <name type="scientific">Dioszegia hungarica</name>
    <dbReference type="NCBI Taxonomy" id="4972"/>
    <lineage>
        <taxon>Eukaryota</taxon>
        <taxon>Fungi</taxon>
        <taxon>Dikarya</taxon>
        <taxon>Basidiomycota</taxon>
        <taxon>Agaricomycotina</taxon>
        <taxon>Tremellomycetes</taxon>
        <taxon>Tremellales</taxon>
        <taxon>Bulleribasidiaceae</taxon>
        <taxon>Dioszegia</taxon>
    </lineage>
</organism>
<evidence type="ECO:0000259" key="8">
    <source>
        <dbReference type="PROSITE" id="PS50011"/>
    </source>
</evidence>